<organism evidence="1 2">
    <name type="scientific">Pedobacter vanadiisoli</name>
    <dbReference type="NCBI Taxonomy" id="1761975"/>
    <lineage>
        <taxon>Bacteria</taxon>
        <taxon>Pseudomonadati</taxon>
        <taxon>Bacteroidota</taxon>
        <taxon>Sphingobacteriia</taxon>
        <taxon>Sphingobacteriales</taxon>
        <taxon>Sphingobacteriaceae</taxon>
        <taxon>Pedobacter</taxon>
    </lineage>
</organism>
<evidence type="ECO:0000313" key="1">
    <source>
        <dbReference type="EMBL" id="MFD2581943.1"/>
    </source>
</evidence>
<keyword evidence="2" id="KW-1185">Reference proteome</keyword>
<dbReference type="SUPFAM" id="SSF51197">
    <property type="entry name" value="Clavaminate synthase-like"/>
    <property type="match status" value="1"/>
</dbReference>
<dbReference type="Gene3D" id="2.60.120.590">
    <property type="entry name" value="Alpha-ketoglutarate-dependent dioxygenase AlkB-like"/>
    <property type="match status" value="1"/>
</dbReference>
<dbReference type="InterPro" id="IPR037151">
    <property type="entry name" value="AlkB-like_sf"/>
</dbReference>
<evidence type="ECO:0000313" key="2">
    <source>
        <dbReference type="Proteomes" id="UP001597461"/>
    </source>
</evidence>
<sequence length="268" mass="30896">MNSRFQKFALSFNANLYEELINSVDFENVGKGRMGNHLVKVGEKGVPIVRTTTAYHIAAQNFCSIHDFIIENINLVIKNNELNDFSSVDFNNALIEVYDFNYSKMNYHSDQNLDLDANSYIGLFSCYKNPEELSDNQLRKLIVKEKGGNEELEILLTHNSVILFSVGTNNKFLHKIVLDQISHQKSLQSGNKWLGITFRKSKTFIEFKDNLAYFSNGQLLELATEEQKTEFFKLRGQENRLLDFVYPKLSYTLSISDRLIPINNNLKI</sequence>
<dbReference type="RefSeq" id="WP_379076054.1">
    <property type="nucleotide sequence ID" value="NZ_JBHULL010000005.1"/>
</dbReference>
<comment type="caution">
    <text evidence="1">The sequence shown here is derived from an EMBL/GenBank/DDBJ whole genome shotgun (WGS) entry which is preliminary data.</text>
</comment>
<protein>
    <recommendedName>
        <fullName evidence="3">2-oxoglutarate-Fe(II)-dependent oxygenase superfamily protein</fullName>
    </recommendedName>
</protein>
<dbReference type="Proteomes" id="UP001597461">
    <property type="component" value="Unassembled WGS sequence"/>
</dbReference>
<evidence type="ECO:0008006" key="3">
    <source>
        <dbReference type="Google" id="ProtNLM"/>
    </source>
</evidence>
<proteinExistence type="predicted"/>
<name>A0ABW5MH23_9SPHI</name>
<dbReference type="EMBL" id="JBHULL010000005">
    <property type="protein sequence ID" value="MFD2581943.1"/>
    <property type="molecule type" value="Genomic_DNA"/>
</dbReference>
<gene>
    <name evidence="1" type="ORF">ACFSR6_05535</name>
</gene>
<reference evidence="2" key="1">
    <citation type="journal article" date="2019" name="Int. J. Syst. Evol. Microbiol.">
        <title>The Global Catalogue of Microorganisms (GCM) 10K type strain sequencing project: providing services to taxonomists for standard genome sequencing and annotation.</title>
        <authorList>
            <consortium name="The Broad Institute Genomics Platform"/>
            <consortium name="The Broad Institute Genome Sequencing Center for Infectious Disease"/>
            <person name="Wu L."/>
            <person name="Ma J."/>
        </authorList>
    </citation>
    <scope>NUCLEOTIDE SEQUENCE [LARGE SCALE GENOMIC DNA]</scope>
    <source>
        <strain evidence="2">KCTC 42866</strain>
    </source>
</reference>
<accession>A0ABW5MH23</accession>